<keyword evidence="3" id="KW-1185">Reference proteome</keyword>
<sequence>MSRSSKLISIVTLFLIMLSAITKPSAPVAAVEPQIPSSPGTWSQDFGLYIKTAANSYTPLRPIEWNGTLYAILNGHRNFESGVGYWNDQQWLKIDGLNGQVDVLTVHQNRLYVAGRFTIAGKNLNLAYWDGNLWTAMPMHVVQDGPFLLASYANQLYLGSEALLIDDQAYGSLARWDGEQWHAAAAGIEGVVFTMLSRPDGLYLGGSFLYNGQATSLLYWNGSQWQTVGGGVYGHVVDLKWANNQLYISGNFTSTLVPSMRNVAAWNGTNWNTFDTGLTGWVHNVTVMDGELYALHRPTDSSGYEHLHWDGSEWIFLADLGSMDYSWLFSPRAVFVQYKQELLLVGEISYYSSAVEPTSQGDSTLRWNGTEWEPMNSHGLLTRMATAIATVDENLLVASSNFYWSQGVASLAQFGSNQHWQKLVDRRSTSDPVQALEAFQQSHFMVSYYTLYEAASTTWNQIGAFRVVRAIAQSNNKLYVAGDFEQFNGVTAHNLVTWDGTQWQALNAPASFDQVVLIEAHGNHVYISDGFQLARWDGTQWTTLATNVVNIGSIEATTNGVYIAGTFSSVGGVTAPKIAYWNGTAWSGLSGVISGSILDLEMGADGLYVAGNFFGLNNGIVSPGILRWDGSAWHGVGGGVQTYRSFGIVNNGTVQRLAATPTRMFMYGDFNRVGNQYESYTLAVWEYGDEPLIKAKPDYAFTNRPQAVTVNVLANDWSYHPSQLQLVNLTAPSHGTAVISGNSVVYTPYPQFTGIDTLTYTVRDPINAVTTTAQLRLYVWNTPNVVLNELYLPAVIR</sequence>
<name>A9B0C9_HERA2</name>
<dbReference type="EMBL" id="CP000875">
    <property type="protein sequence ID" value="ABX05238.1"/>
    <property type="molecule type" value="Genomic_DNA"/>
</dbReference>
<dbReference type="PANTHER" id="PTHR31778:SF2">
    <property type="entry name" value="BUD SITE SELECTION PROTEIN RAX2"/>
    <property type="match status" value="1"/>
</dbReference>
<dbReference type="eggNOG" id="COG5563">
    <property type="taxonomic scope" value="Bacteria"/>
</dbReference>
<dbReference type="InterPro" id="IPR013431">
    <property type="entry name" value="Delta_60_rpt"/>
</dbReference>
<dbReference type="Proteomes" id="UP000000787">
    <property type="component" value="Chromosome"/>
</dbReference>
<feature type="chain" id="PRO_5002731769" evidence="1">
    <location>
        <begin position="23"/>
        <end position="797"/>
    </location>
</feature>
<keyword evidence="1" id="KW-0732">Signal</keyword>
<dbReference type="InParanoid" id="A9B0C9"/>
<dbReference type="KEGG" id="hau:Haur_2600"/>
<dbReference type="Pfam" id="PF17963">
    <property type="entry name" value="Big_9"/>
    <property type="match status" value="1"/>
</dbReference>
<proteinExistence type="predicted"/>
<dbReference type="HOGENOM" id="CLU_010499_0_0_0"/>
<evidence type="ECO:0000313" key="3">
    <source>
        <dbReference type="Proteomes" id="UP000000787"/>
    </source>
</evidence>
<reference evidence="2 3" key="1">
    <citation type="journal article" date="2011" name="Stand. Genomic Sci.">
        <title>Complete genome sequence of the filamentous gliding predatory bacterium Herpetosiphon aurantiacus type strain (114-95(T)).</title>
        <authorList>
            <person name="Kiss H."/>
            <person name="Nett M."/>
            <person name="Domin N."/>
            <person name="Martin K."/>
            <person name="Maresca J.A."/>
            <person name="Copeland A."/>
            <person name="Lapidus A."/>
            <person name="Lucas S."/>
            <person name="Berry K.W."/>
            <person name="Glavina Del Rio T."/>
            <person name="Dalin E."/>
            <person name="Tice H."/>
            <person name="Pitluck S."/>
            <person name="Richardson P."/>
            <person name="Bruce D."/>
            <person name="Goodwin L."/>
            <person name="Han C."/>
            <person name="Detter J.C."/>
            <person name="Schmutz J."/>
            <person name="Brettin T."/>
            <person name="Land M."/>
            <person name="Hauser L."/>
            <person name="Kyrpides N.C."/>
            <person name="Ivanova N."/>
            <person name="Goker M."/>
            <person name="Woyke T."/>
            <person name="Klenk H.P."/>
            <person name="Bryant D.A."/>
        </authorList>
    </citation>
    <scope>NUCLEOTIDE SEQUENCE [LARGE SCALE GENOMIC DNA]</scope>
    <source>
        <strain evidence="3">ATCC 23779 / DSM 785 / 114-95</strain>
    </source>
</reference>
<organism evidence="2 3">
    <name type="scientific">Herpetosiphon aurantiacus (strain ATCC 23779 / DSM 785 / 114-95)</name>
    <dbReference type="NCBI Taxonomy" id="316274"/>
    <lineage>
        <taxon>Bacteria</taxon>
        <taxon>Bacillati</taxon>
        <taxon>Chloroflexota</taxon>
        <taxon>Chloroflexia</taxon>
        <taxon>Herpetosiphonales</taxon>
        <taxon>Herpetosiphonaceae</taxon>
        <taxon>Herpetosiphon</taxon>
    </lineage>
</organism>
<dbReference type="Gene3D" id="2.60.40.3440">
    <property type="match status" value="1"/>
</dbReference>
<dbReference type="Pfam" id="PF17164">
    <property type="entry name" value="DUF5122"/>
    <property type="match status" value="1"/>
</dbReference>
<evidence type="ECO:0000313" key="2">
    <source>
        <dbReference type="EMBL" id="ABX05238.1"/>
    </source>
</evidence>
<feature type="signal peptide" evidence="1">
    <location>
        <begin position="1"/>
        <end position="22"/>
    </location>
</feature>
<dbReference type="BioCyc" id="HAUR316274:GHYA-2628-MONOMER"/>
<dbReference type="PANTHER" id="PTHR31778">
    <property type="entry name" value="BUD SITE SELECTION PROTEIN RAX2"/>
    <property type="match status" value="1"/>
</dbReference>
<dbReference type="STRING" id="316274.Haur_2600"/>
<dbReference type="eggNOG" id="COG2755">
    <property type="taxonomic scope" value="Bacteria"/>
</dbReference>
<accession>A9B0C9</accession>
<dbReference type="AlphaFoldDB" id="A9B0C9"/>
<protein>
    <submittedName>
        <fullName evidence="2">Uncharacterized protein</fullName>
    </submittedName>
</protein>
<evidence type="ECO:0000256" key="1">
    <source>
        <dbReference type="SAM" id="SignalP"/>
    </source>
</evidence>
<gene>
    <name evidence="2" type="ordered locus">Haur_2600</name>
</gene>
<dbReference type="GO" id="GO:1902929">
    <property type="term" value="C:plasma membrane of growing cell tip"/>
    <property type="evidence" value="ECO:0007669"/>
    <property type="project" value="TreeGrafter"/>
</dbReference>